<evidence type="ECO:0000313" key="1">
    <source>
        <dbReference type="EMBL" id="KAK3037060.1"/>
    </source>
</evidence>
<protein>
    <submittedName>
        <fullName evidence="1">Uncharacterized protein</fullName>
    </submittedName>
</protein>
<dbReference type="Proteomes" id="UP001188597">
    <property type="component" value="Unassembled WGS sequence"/>
</dbReference>
<gene>
    <name evidence="1" type="ORF">RJ639_031777</name>
</gene>
<dbReference type="SUPFAM" id="SSF47413">
    <property type="entry name" value="lambda repressor-like DNA-binding domains"/>
    <property type="match status" value="1"/>
</dbReference>
<comment type="caution">
    <text evidence="1">The sequence shown here is derived from an EMBL/GenBank/DDBJ whole genome shotgun (WGS) entry which is preliminary data.</text>
</comment>
<dbReference type="Gene3D" id="1.10.260.40">
    <property type="entry name" value="lambda repressor-like DNA-binding domains"/>
    <property type="match status" value="1"/>
</dbReference>
<dbReference type="AlphaFoldDB" id="A0AA88X7R5"/>
<dbReference type="InterPro" id="IPR010982">
    <property type="entry name" value="Lambda_DNA-bd_dom_sf"/>
</dbReference>
<dbReference type="GO" id="GO:0008824">
    <property type="term" value="F:cyanate hydratase activity"/>
    <property type="evidence" value="ECO:0007669"/>
    <property type="project" value="InterPro"/>
</dbReference>
<dbReference type="PRINTS" id="PR01693">
    <property type="entry name" value="CYANASE"/>
</dbReference>
<dbReference type="EMBL" id="JAVXUP010000131">
    <property type="protein sequence ID" value="KAK3037060.1"/>
    <property type="molecule type" value="Genomic_DNA"/>
</dbReference>
<organism evidence="1 2">
    <name type="scientific">Escallonia herrerae</name>
    <dbReference type="NCBI Taxonomy" id="1293975"/>
    <lineage>
        <taxon>Eukaryota</taxon>
        <taxon>Viridiplantae</taxon>
        <taxon>Streptophyta</taxon>
        <taxon>Embryophyta</taxon>
        <taxon>Tracheophyta</taxon>
        <taxon>Spermatophyta</taxon>
        <taxon>Magnoliopsida</taxon>
        <taxon>eudicotyledons</taxon>
        <taxon>Gunneridae</taxon>
        <taxon>Pentapetalae</taxon>
        <taxon>asterids</taxon>
        <taxon>campanulids</taxon>
        <taxon>Escalloniales</taxon>
        <taxon>Escalloniaceae</taxon>
        <taxon>Escallonia</taxon>
    </lineage>
</organism>
<keyword evidence="2" id="KW-1185">Reference proteome</keyword>
<dbReference type="InterPro" id="IPR008076">
    <property type="entry name" value="Cyanase"/>
</dbReference>
<accession>A0AA88X7R5</accession>
<reference evidence="1" key="1">
    <citation type="submission" date="2022-12" db="EMBL/GenBank/DDBJ databases">
        <title>Draft genome assemblies for two species of Escallonia (Escalloniales).</title>
        <authorList>
            <person name="Chanderbali A."/>
            <person name="Dervinis C."/>
            <person name="Anghel I."/>
            <person name="Soltis D."/>
            <person name="Soltis P."/>
            <person name="Zapata F."/>
        </authorList>
    </citation>
    <scope>NUCLEOTIDE SEQUENCE</scope>
    <source>
        <strain evidence="1">UCBG64.0493</strain>
        <tissue evidence="1">Leaf</tissue>
    </source>
</reference>
<dbReference type="PANTHER" id="PTHR34186:SF2">
    <property type="entry name" value="CYANATE HYDRATASE"/>
    <property type="match status" value="1"/>
</dbReference>
<dbReference type="PANTHER" id="PTHR34186">
    <property type="entry name" value="CYANATE HYDRATASE"/>
    <property type="match status" value="1"/>
</dbReference>
<evidence type="ECO:0000313" key="2">
    <source>
        <dbReference type="Proteomes" id="UP001188597"/>
    </source>
</evidence>
<sequence>MVSAIPAVKRKSGKTYAELAQETGFTNMYVAQILKRQARLSPVATLMLRAALPGLPENLALEMTEPPRRSYDPLLIQDPTITGGILSVHMLHSFCFDLF</sequence>
<dbReference type="GO" id="GO:0003677">
    <property type="term" value="F:DNA binding"/>
    <property type="evidence" value="ECO:0007669"/>
    <property type="project" value="InterPro"/>
</dbReference>
<name>A0AA88X7R5_9ASTE</name>
<proteinExistence type="predicted"/>